<keyword evidence="2" id="KW-1185">Reference proteome</keyword>
<accession>A0A9P5SM01</accession>
<gene>
    <name evidence="1" type="ORF">BG006_003690</name>
</gene>
<dbReference type="Gene3D" id="3.80.10.10">
    <property type="entry name" value="Ribonuclease Inhibitor"/>
    <property type="match status" value="1"/>
</dbReference>
<organism evidence="1 2">
    <name type="scientific">Podila minutissima</name>
    <dbReference type="NCBI Taxonomy" id="64525"/>
    <lineage>
        <taxon>Eukaryota</taxon>
        <taxon>Fungi</taxon>
        <taxon>Fungi incertae sedis</taxon>
        <taxon>Mucoromycota</taxon>
        <taxon>Mortierellomycotina</taxon>
        <taxon>Mortierellomycetes</taxon>
        <taxon>Mortierellales</taxon>
        <taxon>Mortierellaceae</taxon>
        <taxon>Podila</taxon>
    </lineage>
</organism>
<dbReference type="SUPFAM" id="SSF52047">
    <property type="entry name" value="RNI-like"/>
    <property type="match status" value="1"/>
</dbReference>
<comment type="caution">
    <text evidence="1">The sequence shown here is derived from an EMBL/GenBank/DDBJ whole genome shotgun (WGS) entry which is preliminary data.</text>
</comment>
<proteinExistence type="predicted"/>
<sequence>MRISDAEIRVIQPSLKSLSRLKVLMLSHTNFTAADQLPEVLSKNTGLREPDLYHPWHLSAFNGSGSLSITYINFSGRWKGNMGIKPCMFRAGTVPRSILHGASETVVQS</sequence>
<dbReference type="InterPro" id="IPR032675">
    <property type="entry name" value="LRR_dom_sf"/>
</dbReference>
<dbReference type="Proteomes" id="UP000696485">
    <property type="component" value="Unassembled WGS sequence"/>
</dbReference>
<protein>
    <submittedName>
        <fullName evidence="1">Uncharacterized protein</fullName>
    </submittedName>
</protein>
<name>A0A9P5SM01_9FUNG</name>
<dbReference type="EMBL" id="JAAAUY010000205">
    <property type="protein sequence ID" value="KAF9333385.1"/>
    <property type="molecule type" value="Genomic_DNA"/>
</dbReference>
<reference evidence="1" key="1">
    <citation type="journal article" date="2020" name="Fungal Divers.">
        <title>Resolving the Mortierellaceae phylogeny through synthesis of multi-gene phylogenetics and phylogenomics.</title>
        <authorList>
            <person name="Vandepol N."/>
            <person name="Liber J."/>
            <person name="Desiro A."/>
            <person name="Na H."/>
            <person name="Kennedy M."/>
            <person name="Barry K."/>
            <person name="Grigoriev I.V."/>
            <person name="Miller A.N."/>
            <person name="O'Donnell K."/>
            <person name="Stajich J.E."/>
            <person name="Bonito G."/>
        </authorList>
    </citation>
    <scope>NUCLEOTIDE SEQUENCE</scope>
    <source>
        <strain evidence="1">NVP1</strain>
    </source>
</reference>
<evidence type="ECO:0000313" key="1">
    <source>
        <dbReference type="EMBL" id="KAF9333385.1"/>
    </source>
</evidence>
<evidence type="ECO:0000313" key="2">
    <source>
        <dbReference type="Proteomes" id="UP000696485"/>
    </source>
</evidence>
<dbReference type="AlphaFoldDB" id="A0A9P5SM01"/>